<name>A0A0D8WK88_ECOLX</name>
<dbReference type="Proteomes" id="UP000532204">
    <property type="component" value="Unassembled WGS sequence"/>
</dbReference>
<reference evidence="8" key="8">
    <citation type="submission" date="2021-02" db="EMBL/GenBank/DDBJ databases">
        <title>Co-localization of colistin and carbapenem -resistance genes on a novel transferable IncHI2 plasmid in Escherichia coli from chicken-origin.</title>
        <authorList>
            <person name="Hoffmann M."/>
            <person name="Balkey M."/>
            <person name="Ronco T."/>
            <person name="Hendriksen R.S."/>
        </authorList>
    </citation>
    <scope>NUCLEOTIDE SEQUENCE</scope>
    <source>
        <strain evidence="8">CFSAN083829</strain>
    </source>
</reference>
<evidence type="ECO:0000313" key="4">
    <source>
        <dbReference type="EMBL" id="HAI5334478.1"/>
    </source>
</evidence>
<dbReference type="Proteomes" id="UP000188855">
    <property type="component" value="Unassembled WGS sequence"/>
</dbReference>
<gene>
    <name evidence="5" type="ORF">BMT91_26315</name>
    <name evidence="6" type="ORF">C2M16_00800</name>
    <name evidence="7" type="ORF">DD762_16315</name>
    <name evidence="2" type="ORF">E6D34_03160</name>
    <name evidence="3" type="ORF">F9461_01955</name>
    <name evidence="1" type="ORF">FGAF848_13440</name>
    <name evidence="4" type="ORF">HJQ60_004540</name>
    <name evidence="8" type="ORF">JNP96_09360</name>
    <name evidence="9" type="ORF">NCTC11112_04675</name>
</gene>
<dbReference type="Proteomes" id="UP000236598">
    <property type="component" value="Unassembled WGS sequence"/>
</dbReference>
<evidence type="ECO:0000313" key="11">
    <source>
        <dbReference type="Proteomes" id="UP000236598"/>
    </source>
</evidence>
<reference evidence="1" key="9">
    <citation type="submission" date="2023-10" db="EMBL/GenBank/DDBJ databases">
        <authorList>
            <person name="Leclercq S."/>
        </authorList>
    </citation>
    <scope>NUCLEOTIDE SEQUENCE</scope>
    <source>
        <strain evidence="1">F848</strain>
    </source>
</reference>
<evidence type="ECO:0000313" key="2">
    <source>
        <dbReference type="EMBL" id="EFC9748303.1"/>
    </source>
</evidence>
<evidence type="ECO:0000313" key="13">
    <source>
        <dbReference type="Proteomes" id="UP000254817"/>
    </source>
</evidence>
<dbReference type="EMBL" id="DABERK010000033">
    <property type="protein sequence ID" value="HAI5334478.1"/>
    <property type="molecule type" value="Genomic_DNA"/>
</dbReference>
<sequence>MSSKHDTNARRPGKEARHHIAVMRNLLMSEIDDFVAGLGQPGEPATPGQIHRELRRRVENVVDYVINPND</sequence>
<dbReference type="AlphaFoldDB" id="A0A0D8WK88"/>
<evidence type="ECO:0000313" key="1">
    <source>
        <dbReference type="EMBL" id="CAK1208710.1"/>
    </source>
</evidence>
<dbReference type="RefSeq" id="WP_000095507.1">
    <property type="nucleotide sequence ID" value="NZ_AP027520.1"/>
</dbReference>
<organism evidence="7 12">
    <name type="scientific">Escherichia coli</name>
    <dbReference type="NCBI Taxonomy" id="562"/>
    <lineage>
        <taxon>Bacteria</taxon>
        <taxon>Pseudomonadati</taxon>
        <taxon>Pseudomonadota</taxon>
        <taxon>Gammaproteobacteria</taxon>
        <taxon>Enterobacterales</taxon>
        <taxon>Enterobacteriaceae</taxon>
        <taxon>Escherichia</taxon>
    </lineage>
</organism>
<evidence type="ECO:0000313" key="7">
    <source>
        <dbReference type="EMBL" id="PWH59674.1"/>
    </source>
</evidence>
<evidence type="ECO:0000313" key="6">
    <source>
        <dbReference type="EMBL" id="PNY69639.1"/>
    </source>
</evidence>
<proteinExistence type="predicted"/>
<evidence type="ECO:0000313" key="8">
    <source>
        <dbReference type="EMBL" id="QRZ99140.1"/>
    </source>
</evidence>
<dbReference type="EMBL" id="QEMT01000027">
    <property type="protein sequence ID" value="PWH59674.1"/>
    <property type="molecule type" value="Genomic_DNA"/>
</dbReference>
<reference evidence="2 14" key="6">
    <citation type="submission" date="2019-05" db="EMBL/GenBank/DDBJ databases">
        <authorList>
            <consortium name="NARMS: The National Antimicrobial Resistance Monitoring System"/>
        </authorList>
    </citation>
    <scope>NUCLEOTIDE SEQUENCE [LARGE SCALE GENOMIC DNA]</scope>
    <source>
        <strain evidence="2 14">CVM N18EC122</strain>
        <strain evidence="3 15">CVM N19EC0189</strain>
    </source>
</reference>
<dbReference type="Proteomes" id="UP000254817">
    <property type="component" value="Unassembled WGS sequence"/>
</dbReference>
<evidence type="ECO:0000313" key="12">
    <source>
        <dbReference type="Proteomes" id="UP000245761"/>
    </source>
</evidence>
<evidence type="ECO:0000313" key="3">
    <source>
        <dbReference type="EMBL" id="EFH3671989.1"/>
    </source>
</evidence>
<reference evidence="7 12" key="4">
    <citation type="submission" date="2018-04" db="EMBL/GenBank/DDBJ databases">
        <title>Draft Genomic Sequencing Of Potential Extraintestinal Pathogenic Escherichia coli B8S56 Isolated from Retail Chicken Skin.</title>
        <authorList>
            <person name="Xu A."/>
            <person name="Tilman S."/>
            <person name="Wisser-Parker K."/>
            <person name="Scullen O.J."/>
            <person name="Sommers C."/>
        </authorList>
    </citation>
    <scope>NUCLEOTIDE SEQUENCE [LARGE SCALE GENOMIC DNA]</scope>
    <source>
        <strain evidence="7 12">B8S56</strain>
    </source>
</reference>
<reference evidence="5 10" key="1">
    <citation type="submission" date="2016-10" db="EMBL/GenBank/DDBJ databases">
        <title>Whole genome sequences of antibiotic resistant commensal Escherichia coli from healthy Australian adults.</title>
        <authorList>
            <person name="Moran R.A."/>
            <person name="Anantham S."/>
            <person name="Nigro S.J."/>
            <person name="Holt K.E."/>
            <person name="Hall R.M."/>
        </authorList>
    </citation>
    <scope>NUCLEOTIDE SEQUENCE [LARGE SCALE GENOMIC DNA]</scope>
    <source>
        <strain evidence="5 10">2.3-R4</strain>
    </source>
</reference>
<dbReference type="EMBL" id="UGAW01000001">
    <property type="protein sequence ID" value="STG54102.1"/>
    <property type="molecule type" value="Genomic_DNA"/>
</dbReference>
<evidence type="ECO:0000313" key="5">
    <source>
        <dbReference type="EMBL" id="OOK22042.1"/>
    </source>
</evidence>
<dbReference type="EMBL" id="PPHQ01000001">
    <property type="protein sequence ID" value="PNY69639.1"/>
    <property type="molecule type" value="Genomic_DNA"/>
</dbReference>
<dbReference type="Proteomes" id="UP000245761">
    <property type="component" value="Unassembled WGS sequence"/>
</dbReference>
<protein>
    <submittedName>
        <fullName evidence="7">Uncharacterized protein</fullName>
    </submittedName>
</protein>
<reference evidence="4" key="2">
    <citation type="journal article" date="2018" name="Genome Biol.">
        <title>SKESA: strategic k-mer extension for scrupulous assemblies.</title>
        <authorList>
            <person name="Souvorov A."/>
            <person name="Agarwala R."/>
            <person name="Lipman D.J."/>
        </authorList>
    </citation>
    <scope>NUCLEOTIDE SEQUENCE [LARGE SCALE GENOMIC DNA]</scope>
    <source>
        <strain evidence="4">AMC_487</strain>
    </source>
</reference>
<dbReference type="Proteomes" id="UP000534496">
    <property type="component" value="Unassembled WGS sequence"/>
</dbReference>
<evidence type="ECO:0000313" key="15">
    <source>
        <dbReference type="Proteomes" id="UP000534496"/>
    </source>
</evidence>
<evidence type="ECO:0000313" key="14">
    <source>
        <dbReference type="Proteomes" id="UP000532204"/>
    </source>
</evidence>
<reference evidence="4" key="7">
    <citation type="submission" date="2020-03" db="EMBL/GenBank/DDBJ databases">
        <authorList>
            <consortium name="NCBI Pathogen Detection Project"/>
        </authorList>
    </citation>
    <scope>NUCLEOTIDE SEQUENCE</scope>
    <source>
        <strain evidence="4">AMC_487</strain>
    </source>
</reference>
<dbReference type="EMBL" id="AASEBA010000004">
    <property type="protein sequence ID" value="EFC9748303.1"/>
    <property type="molecule type" value="Genomic_DNA"/>
</dbReference>
<dbReference type="EMBL" id="CAUZHL010000002">
    <property type="protein sequence ID" value="CAK1208710.1"/>
    <property type="molecule type" value="Genomic_DNA"/>
</dbReference>
<dbReference type="Proteomes" id="UP000663166">
    <property type="component" value="Chromosome"/>
</dbReference>
<reference evidence="6 11" key="3">
    <citation type="submission" date="2018-01" db="EMBL/GenBank/DDBJ databases">
        <title>Draft Genomic Sequencing Of Potential Extraintestinal Pathogenic Escherichia coli B8S18 Isolated From Retail Chicken Skin.</title>
        <authorList>
            <person name="Xu A."/>
            <person name="Tilman S."/>
            <person name="Wisser-Parker K."/>
            <person name="Sheen S."/>
            <person name="Sommers C."/>
        </authorList>
    </citation>
    <scope>NUCLEOTIDE SEQUENCE [LARGE SCALE GENOMIC DNA]</scope>
    <source>
        <strain evidence="6 11">B8S18Com</strain>
    </source>
</reference>
<evidence type="ECO:0000313" key="9">
    <source>
        <dbReference type="EMBL" id="STG54102.1"/>
    </source>
</evidence>
<dbReference type="Proteomes" id="UP001190091">
    <property type="component" value="Unassembled WGS sequence"/>
</dbReference>
<dbReference type="EMBL" id="CP070393">
    <property type="protein sequence ID" value="QRZ99140.1"/>
    <property type="molecule type" value="Genomic_DNA"/>
</dbReference>
<evidence type="ECO:0000313" key="10">
    <source>
        <dbReference type="Proteomes" id="UP000188855"/>
    </source>
</evidence>
<dbReference type="Proteomes" id="UP000845800">
    <property type="component" value="Unassembled WGS sequence"/>
</dbReference>
<reference evidence="9 13" key="5">
    <citation type="submission" date="2018-06" db="EMBL/GenBank/DDBJ databases">
        <authorList>
            <consortium name="Pathogen Informatics"/>
            <person name="Doyle S."/>
        </authorList>
    </citation>
    <scope>NUCLEOTIDE SEQUENCE [LARGE SCALE GENOMIC DNA]</scope>
    <source>
        <strain evidence="9 13">NCTC11112</strain>
    </source>
</reference>
<dbReference type="EMBL" id="MPAF01000140">
    <property type="protein sequence ID" value="OOK22042.1"/>
    <property type="molecule type" value="Genomic_DNA"/>
</dbReference>
<accession>A0A0D8WK88</accession>
<dbReference type="EMBL" id="AASVQO010000001">
    <property type="protein sequence ID" value="EFH3671989.1"/>
    <property type="molecule type" value="Genomic_DNA"/>
</dbReference>